<proteinExistence type="predicted"/>
<keyword evidence="5" id="KW-0804">Transcription</keyword>
<evidence type="ECO:0000259" key="8">
    <source>
        <dbReference type="PROSITE" id="PS50110"/>
    </source>
</evidence>
<dbReference type="InterPro" id="IPR000792">
    <property type="entry name" value="Tscrpt_reg_LuxR_C"/>
</dbReference>
<reference evidence="9 10" key="1">
    <citation type="submission" date="2015-08" db="EMBL/GenBank/DDBJ databases">
        <authorList>
            <person name="Babu N.S."/>
            <person name="Beckwith C.J."/>
            <person name="Beseler K.G."/>
            <person name="Brison A."/>
            <person name="Carone J.V."/>
            <person name="Caskin T.P."/>
            <person name="Diamond M."/>
            <person name="Durham M.E."/>
            <person name="Foxe J.M."/>
            <person name="Go M."/>
            <person name="Henderson B.A."/>
            <person name="Jones I.B."/>
            <person name="McGettigan J.A."/>
            <person name="Micheletti S.J."/>
            <person name="Nasrallah M.E."/>
            <person name="Ortiz D."/>
            <person name="Piller C.R."/>
            <person name="Privatt S.R."/>
            <person name="Schneider S.L."/>
            <person name="Sharp S."/>
            <person name="Smith T.C."/>
            <person name="Stanton J.D."/>
            <person name="Ullery H.E."/>
            <person name="Wilson R.J."/>
            <person name="Serrano M.G."/>
            <person name="Buck G."/>
            <person name="Lee V."/>
            <person name="Wang Y."/>
            <person name="Carvalho R."/>
            <person name="Voegtly L."/>
            <person name="Shi R."/>
            <person name="Duckworth R."/>
            <person name="Johnson A."/>
            <person name="Loviza R."/>
            <person name="Walstead R."/>
            <person name="Shah Z."/>
            <person name="Kiflezghi M."/>
            <person name="Wade K."/>
            <person name="Ball S.L."/>
            <person name="Bradley K.W."/>
            <person name="Asai D.J."/>
            <person name="Bowman C.A."/>
            <person name="Russell D.A."/>
            <person name="Pope W.H."/>
            <person name="Jacobs-Sera D."/>
            <person name="Hendrix R.W."/>
            <person name="Hatfull G.F."/>
        </authorList>
    </citation>
    <scope>NUCLEOTIDE SEQUENCE [LARGE SCALE GENOMIC DNA]</scope>
    <source>
        <strain evidence="9 10">DSM 27648</strain>
    </source>
</reference>
<dbReference type="InterPro" id="IPR036388">
    <property type="entry name" value="WH-like_DNA-bd_sf"/>
</dbReference>
<keyword evidence="4" id="KW-0238">DNA-binding</keyword>
<dbReference type="AlphaFoldDB" id="A0A0K1PZ04"/>
<dbReference type="SMART" id="SM00448">
    <property type="entry name" value="REC"/>
    <property type="match status" value="1"/>
</dbReference>
<dbReference type="RefSeq" id="WP_146649708.1">
    <property type="nucleotide sequence ID" value="NZ_CP012333.1"/>
</dbReference>
<dbReference type="SMART" id="SM00421">
    <property type="entry name" value="HTH_LUXR"/>
    <property type="match status" value="1"/>
</dbReference>
<feature type="domain" description="Response regulatory" evidence="8">
    <location>
        <begin position="11"/>
        <end position="126"/>
    </location>
</feature>
<dbReference type="Pfam" id="PF00072">
    <property type="entry name" value="Response_reg"/>
    <property type="match status" value="1"/>
</dbReference>
<evidence type="ECO:0000256" key="3">
    <source>
        <dbReference type="ARBA" id="ARBA00023015"/>
    </source>
</evidence>
<feature type="modified residue" description="4-aspartylphosphate" evidence="6">
    <location>
        <position position="61"/>
    </location>
</feature>
<dbReference type="PROSITE" id="PS50110">
    <property type="entry name" value="RESPONSE_REGULATORY"/>
    <property type="match status" value="1"/>
</dbReference>
<dbReference type="Pfam" id="PF00196">
    <property type="entry name" value="GerE"/>
    <property type="match status" value="1"/>
</dbReference>
<gene>
    <name evidence="9" type="ORF">AKJ09_05376</name>
</gene>
<dbReference type="InterPro" id="IPR011006">
    <property type="entry name" value="CheY-like_superfamily"/>
</dbReference>
<dbReference type="PANTHER" id="PTHR44688:SF16">
    <property type="entry name" value="DNA-BINDING TRANSCRIPTIONAL ACTIVATOR DEVR_DOSR"/>
    <property type="match status" value="1"/>
</dbReference>
<evidence type="ECO:0000256" key="5">
    <source>
        <dbReference type="ARBA" id="ARBA00023163"/>
    </source>
</evidence>
<dbReference type="KEGG" id="llu:AKJ09_05376"/>
<dbReference type="InterPro" id="IPR001789">
    <property type="entry name" value="Sig_transdc_resp-reg_receiver"/>
</dbReference>
<dbReference type="OrthoDB" id="9800029at2"/>
<accession>A0A0K1PZ04</accession>
<dbReference type="GO" id="GO:0006355">
    <property type="term" value="P:regulation of DNA-templated transcription"/>
    <property type="evidence" value="ECO:0007669"/>
    <property type="project" value="InterPro"/>
</dbReference>
<dbReference type="Gene3D" id="3.40.50.2300">
    <property type="match status" value="1"/>
</dbReference>
<evidence type="ECO:0000256" key="2">
    <source>
        <dbReference type="ARBA" id="ARBA00023012"/>
    </source>
</evidence>
<keyword evidence="1 6" id="KW-0597">Phosphoprotein</keyword>
<dbReference type="GO" id="GO:0003677">
    <property type="term" value="F:DNA binding"/>
    <property type="evidence" value="ECO:0007669"/>
    <property type="project" value="UniProtKB-KW"/>
</dbReference>
<evidence type="ECO:0000256" key="6">
    <source>
        <dbReference type="PROSITE-ProRule" id="PRU00169"/>
    </source>
</evidence>
<evidence type="ECO:0000259" key="7">
    <source>
        <dbReference type="PROSITE" id="PS50043"/>
    </source>
</evidence>
<dbReference type="SUPFAM" id="SSF46894">
    <property type="entry name" value="C-terminal effector domain of the bipartite response regulators"/>
    <property type="match status" value="1"/>
</dbReference>
<evidence type="ECO:0000313" key="10">
    <source>
        <dbReference type="Proteomes" id="UP000064967"/>
    </source>
</evidence>
<evidence type="ECO:0000256" key="4">
    <source>
        <dbReference type="ARBA" id="ARBA00023125"/>
    </source>
</evidence>
<dbReference type="PROSITE" id="PS50043">
    <property type="entry name" value="HTH_LUXR_2"/>
    <property type="match status" value="1"/>
</dbReference>
<evidence type="ECO:0000256" key="1">
    <source>
        <dbReference type="ARBA" id="ARBA00022553"/>
    </source>
</evidence>
<keyword evidence="2" id="KW-0902">Two-component regulatory system</keyword>
<dbReference type="InterPro" id="IPR016032">
    <property type="entry name" value="Sig_transdc_resp-reg_C-effctor"/>
</dbReference>
<dbReference type="PANTHER" id="PTHR44688">
    <property type="entry name" value="DNA-BINDING TRANSCRIPTIONAL ACTIVATOR DEVR_DOSR"/>
    <property type="match status" value="1"/>
</dbReference>
<dbReference type="SUPFAM" id="SSF52172">
    <property type="entry name" value="CheY-like"/>
    <property type="match status" value="1"/>
</dbReference>
<dbReference type="CDD" id="cd06170">
    <property type="entry name" value="LuxR_C_like"/>
    <property type="match status" value="1"/>
</dbReference>
<dbReference type="GO" id="GO:0000160">
    <property type="term" value="P:phosphorelay signal transduction system"/>
    <property type="evidence" value="ECO:0007669"/>
    <property type="project" value="UniProtKB-KW"/>
</dbReference>
<dbReference type="PRINTS" id="PR00038">
    <property type="entry name" value="HTHLUXR"/>
</dbReference>
<protein>
    <submittedName>
        <fullName evidence="9">Nitrogen regulation protein NR(I)</fullName>
    </submittedName>
</protein>
<name>A0A0K1PZ04_9BACT</name>
<organism evidence="9 10">
    <name type="scientific">Labilithrix luteola</name>
    <dbReference type="NCBI Taxonomy" id="1391654"/>
    <lineage>
        <taxon>Bacteria</taxon>
        <taxon>Pseudomonadati</taxon>
        <taxon>Myxococcota</taxon>
        <taxon>Polyangia</taxon>
        <taxon>Polyangiales</taxon>
        <taxon>Labilitrichaceae</taxon>
        <taxon>Labilithrix</taxon>
    </lineage>
</organism>
<evidence type="ECO:0000313" key="9">
    <source>
        <dbReference type="EMBL" id="AKU98712.1"/>
    </source>
</evidence>
<sequence length="211" mass="23606">MKPKAPTETPRVCIVDDDISVRDALHGLLRSVGWSVETFASAREFLTRPESEQTPDCLILDVELPDLNGLELQARLTEACLSIPIVFITGHGDVPMSVRAMKAGAVEFLMKPFDDEVLLEGVEQAIERSRRARQEDAELRSLKERHESLTPRERQVMAFVVDGLLNKQIANELGTTEITVKVQRGQVMRKMRASSLADLVRLAEKLKTRGC</sequence>
<dbReference type="STRING" id="1391654.AKJ09_05376"/>
<dbReference type="EMBL" id="CP012333">
    <property type="protein sequence ID" value="AKU98712.1"/>
    <property type="molecule type" value="Genomic_DNA"/>
</dbReference>
<dbReference type="FunFam" id="3.40.50.2300:FF:000018">
    <property type="entry name" value="DNA-binding transcriptional regulator NtrC"/>
    <property type="match status" value="1"/>
</dbReference>
<dbReference type="Gene3D" id="1.10.10.10">
    <property type="entry name" value="Winged helix-like DNA-binding domain superfamily/Winged helix DNA-binding domain"/>
    <property type="match status" value="1"/>
</dbReference>
<dbReference type="Proteomes" id="UP000064967">
    <property type="component" value="Chromosome"/>
</dbReference>
<dbReference type="CDD" id="cd17537">
    <property type="entry name" value="REC_FixJ"/>
    <property type="match status" value="1"/>
</dbReference>
<feature type="domain" description="HTH luxR-type" evidence="7">
    <location>
        <begin position="142"/>
        <end position="207"/>
    </location>
</feature>
<keyword evidence="10" id="KW-1185">Reference proteome</keyword>
<keyword evidence="3" id="KW-0805">Transcription regulation</keyword>